<feature type="transmembrane region" description="Helical" evidence="8">
    <location>
        <begin position="221"/>
        <end position="243"/>
    </location>
</feature>
<evidence type="ECO:0000313" key="10">
    <source>
        <dbReference type="Proteomes" id="UP000283530"/>
    </source>
</evidence>
<dbReference type="PANTHER" id="PTHR10361:SF28">
    <property type="entry name" value="P3 PROTEIN-RELATED"/>
    <property type="match status" value="1"/>
</dbReference>
<dbReference type="InterPro" id="IPR004710">
    <property type="entry name" value="Bilac:Na_transpt"/>
</dbReference>
<protein>
    <submittedName>
        <fullName evidence="9">Putative sodium/metabolite cotransporter BASS1, chloroplastic</fullName>
    </submittedName>
</protein>
<comment type="subcellular location">
    <subcellularLocation>
        <location evidence="2">Membrane</location>
        <topology evidence="2">Multi-pass membrane protein</topology>
    </subcellularLocation>
    <subcellularLocation>
        <location evidence="1">Plastid</location>
        <location evidence="1">Chloroplast envelope</location>
    </subcellularLocation>
</comment>
<dbReference type="AlphaFoldDB" id="A0A443N344"/>
<proteinExistence type="inferred from homology"/>
<name>A0A443N344_9MAGN</name>
<keyword evidence="4 8" id="KW-0812">Transmembrane</keyword>
<feature type="transmembrane region" description="Helical" evidence="8">
    <location>
        <begin position="194"/>
        <end position="214"/>
    </location>
</feature>
<dbReference type="Proteomes" id="UP000283530">
    <property type="component" value="Unassembled WGS sequence"/>
</dbReference>
<evidence type="ECO:0000256" key="7">
    <source>
        <dbReference type="SAM" id="MobiDB-lite"/>
    </source>
</evidence>
<dbReference type="GO" id="GO:0009941">
    <property type="term" value="C:chloroplast envelope"/>
    <property type="evidence" value="ECO:0007669"/>
    <property type="project" value="UniProtKB-SubCell"/>
</dbReference>
<feature type="transmembrane region" description="Helical" evidence="8">
    <location>
        <begin position="320"/>
        <end position="339"/>
    </location>
</feature>
<evidence type="ECO:0000256" key="1">
    <source>
        <dbReference type="ARBA" id="ARBA00004119"/>
    </source>
</evidence>
<accession>A0A443N344</accession>
<sequence>MQSSLAIHSIGNIHKSPTTPFRNNRFGCNSYPLQLTTLPLVPHHRFGCNASCSSSISPIWTVTNYQRRRTRTRTRTEATPSPLNDSATPPNSNGSSGGFASAAELVSAAFPLWVTLGCLVALFRPSSFSWLTPRLQVPGITITMLGMGMTLTLDDLRGAFAMPKELISGFVLQYSVMPLSGAIVSRLLRLPSHYAAGLILVACCPGGTASNIVTYLARGNVALSVLMTAASTISAVVMTPFLTSKLAGQFVAVDAAGLFISTVQVVLAPVLFGAFLNQYFHSVVKVVSPIMPPIAVSVVAILCGSAIAQNASGILQSGGQVVLACFALHASGFFLGYVLSRMLGIDVSSSRTISIEVGMQNSVLGVVLATQHFSNPLTAVPCAVSSVCHSIFGSVLAGIWRNMPPNQQED</sequence>
<dbReference type="Gene3D" id="1.20.1530.20">
    <property type="match status" value="1"/>
</dbReference>
<feature type="transmembrane region" description="Helical" evidence="8">
    <location>
        <begin position="283"/>
        <end position="308"/>
    </location>
</feature>
<evidence type="ECO:0000313" key="9">
    <source>
        <dbReference type="EMBL" id="RWR72920.1"/>
    </source>
</evidence>
<evidence type="ECO:0000256" key="2">
    <source>
        <dbReference type="ARBA" id="ARBA00004141"/>
    </source>
</evidence>
<feature type="region of interest" description="Disordered" evidence="7">
    <location>
        <begin position="67"/>
        <end position="95"/>
    </location>
</feature>
<keyword evidence="5 8" id="KW-1133">Transmembrane helix</keyword>
<evidence type="ECO:0000256" key="8">
    <source>
        <dbReference type="SAM" id="Phobius"/>
    </source>
</evidence>
<comment type="caution">
    <text evidence="9">The sequence shown here is derived from an EMBL/GenBank/DDBJ whole genome shotgun (WGS) entry which is preliminary data.</text>
</comment>
<feature type="transmembrane region" description="Helical" evidence="8">
    <location>
        <begin position="255"/>
        <end position="276"/>
    </location>
</feature>
<dbReference type="OrthoDB" id="203097at2759"/>
<dbReference type="Pfam" id="PF01758">
    <property type="entry name" value="SBF"/>
    <property type="match status" value="1"/>
</dbReference>
<dbReference type="InterPro" id="IPR002657">
    <property type="entry name" value="BilAc:Na_symport/Acr3"/>
</dbReference>
<dbReference type="InterPro" id="IPR038770">
    <property type="entry name" value="Na+/solute_symporter_sf"/>
</dbReference>
<keyword evidence="10" id="KW-1185">Reference proteome</keyword>
<organism evidence="9 10">
    <name type="scientific">Cinnamomum micranthum f. kanehirae</name>
    <dbReference type="NCBI Taxonomy" id="337451"/>
    <lineage>
        <taxon>Eukaryota</taxon>
        <taxon>Viridiplantae</taxon>
        <taxon>Streptophyta</taxon>
        <taxon>Embryophyta</taxon>
        <taxon>Tracheophyta</taxon>
        <taxon>Spermatophyta</taxon>
        <taxon>Magnoliopsida</taxon>
        <taxon>Magnoliidae</taxon>
        <taxon>Laurales</taxon>
        <taxon>Lauraceae</taxon>
        <taxon>Cinnamomum</taxon>
    </lineage>
</organism>
<reference evidence="9 10" key="1">
    <citation type="journal article" date="2019" name="Nat. Plants">
        <title>Stout camphor tree genome fills gaps in understanding of flowering plant genome evolution.</title>
        <authorList>
            <person name="Chaw S.M."/>
            <person name="Liu Y.C."/>
            <person name="Wu Y.W."/>
            <person name="Wang H.Y."/>
            <person name="Lin C.I."/>
            <person name="Wu C.S."/>
            <person name="Ke H.M."/>
            <person name="Chang L.Y."/>
            <person name="Hsu C.Y."/>
            <person name="Yang H.T."/>
            <person name="Sudianto E."/>
            <person name="Hsu M.H."/>
            <person name="Wu K.P."/>
            <person name="Wang L.N."/>
            <person name="Leebens-Mack J.H."/>
            <person name="Tsai I.J."/>
        </authorList>
    </citation>
    <scope>NUCLEOTIDE SEQUENCE [LARGE SCALE GENOMIC DNA]</scope>
    <source>
        <strain evidence="10">cv. Chaw 1501</strain>
        <tissue evidence="9">Young leaves</tissue>
    </source>
</reference>
<comment type="similarity">
    <text evidence="3">Belongs to the bile acid:sodium symporter (BASS) (TC 2.A.28) family.</text>
</comment>
<dbReference type="GO" id="GO:0016020">
    <property type="term" value="C:membrane"/>
    <property type="evidence" value="ECO:0007669"/>
    <property type="project" value="UniProtKB-SubCell"/>
</dbReference>
<gene>
    <name evidence="9" type="ORF">CKAN_00116800</name>
</gene>
<evidence type="ECO:0000256" key="5">
    <source>
        <dbReference type="ARBA" id="ARBA00022989"/>
    </source>
</evidence>
<feature type="compositionally biased region" description="Polar residues" evidence="7">
    <location>
        <begin position="77"/>
        <end position="93"/>
    </location>
</feature>
<dbReference type="PANTHER" id="PTHR10361">
    <property type="entry name" value="SODIUM-BILE ACID COTRANSPORTER"/>
    <property type="match status" value="1"/>
</dbReference>
<evidence type="ECO:0000256" key="6">
    <source>
        <dbReference type="ARBA" id="ARBA00023136"/>
    </source>
</evidence>
<evidence type="ECO:0000256" key="3">
    <source>
        <dbReference type="ARBA" id="ARBA00006528"/>
    </source>
</evidence>
<evidence type="ECO:0000256" key="4">
    <source>
        <dbReference type="ARBA" id="ARBA00022692"/>
    </source>
</evidence>
<keyword evidence="6 8" id="KW-0472">Membrane</keyword>
<dbReference type="EMBL" id="QPKB01000001">
    <property type="protein sequence ID" value="RWR72920.1"/>
    <property type="molecule type" value="Genomic_DNA"/>
</dbReference>
<dbReference type="STRING" id="337451.A0A443N344"/>